<protein>
    <recommendedName>
        <fullName evidence="1">HTH cro/C1-type domain-containing protein</fullName>
    </recommendedName>
</protein>
<gene>
    <name evidence="2" type="ORF">EDD29_7277</name>
</gene>
<reference evidence="2 3" key="1">
    <citation type="submission" date="2018-11" db="EMBL/GenBank/DDBJ databases">
        <title>Sequencing the genomes of 1000 actinobacteria strains.</title>
        <authorList>
            <person name="Klenk H.-P."/>
        </authorList>
    </citation>
    <scope>NUCLEOTIDE SEQUENCE [LARGE SCALE GENOMIC DNA]</scope>
    <source>
        <strain evidence="2 3">DSM 44254</strain>
    </source>
</reference>
<dbReference type="SMART" id="SM00530">
    <property type="entry name" value="HTH_XRE"/>
    <property type="match status" value="1"/>
</dbReference>
<dbReference type="Proteomes" id="UP000272400">
    <property type="component" value="Unassembled WGS sequence"/>
</dbReference>
<dbReference type="EMBL" id="RJKE01000001">
    <property type="protein sequence ID" value="ROO89578.1"/>
    <property type="molecule type" value="Genomic_DNA"/>
</dbReference>
<feature type="domain" description="HTH cro/C1-type" evidence="1">
    <location>
        <begin position="19"/>
        <end position="74"/>
    </location>
</feature>
<comment type="caution">
    <text evidence="2">The sequence shown here is derived from an EMBL/GenBank/DDBJ whole genome shotgun (WGS) entry which is preliminary data.</text>
</comment>
<proteinExistence type="predicted"/>
<name>A0A3N1D922_9ACTN</name>
<dbReference type="GO" id="GO:0003677">
    <property type="term" value="F:DNA binding"/>
    <property type="evidence" value="ECO:0007669"/>
    <property type="project" value="InterPro"/>
</dbReference>
<accession>A0A3N1D922</accession>
<sequence>MGASRDVLQNRSERMANERLRAALLQKGLSVAALAESIGVDEKTVERWITQDRVPYRRHRFAAASQLGSDETYLWPDALSQDQVTSASGSEVVTIYPHRWSVPRDAWGRLFGTAEREIGVLVYSGLFLAEDTGLHRLLREKAEASARVRILLGDPDSPQVAERGGDEGIDEAMGMKIRNAIVMYKPLRRLDGIEFRLHSTTLYNSLYVADDQMLVNTHVYGVAAAQAPVWHLRKLPGGDLYNTYAESFERVWEGATPLPEG</sequence>
<keyword evidence="3" id="KW-1185">Reference proteome</keyword>
<dbReference type="CDD" id="cd00093">
    <property type="entry name" value="HTH_XRE"/>
    <property type="match status" value="1"/>
</dbReference>
<dbReference type="Gene3D" id="1.10.260.40">
    <property type="entry name" value="lambda repressor-like DNA-binding domains"/>
    <property type="match status" value="1"/>
</dbReference>
<evidence type="ECO:0000313" key="3">
    <source>
        <dbReference type="Proteomes" id="UP000272400"/>
    </source>
</evidence>
<dbReference type="InterPro" id="IPR001387">
    <property type="entry name" value="Cro/C1-type_HTH"/>
</dbReference>
<evidence type="ECO:0000259" key="1">
    <source>
        <dbReference type="SMART" id="SM00530"/>
    </source>
</evidence>
<dbReference type="SUPFAM" id="SSF47413">
    <property type="entry name" value="lambda repressor-like DNA-binding domains"/>
    <property type="match status" value="1"/>
</dbReference>
<organism evidence="2 3">
    <name type="scientific">Actinocorallia herbida</name>
    <dbReference type="NCBI Taxonomy" id="58109"/>
    <lineage>
        <taxon>Bacteria</taxon>
        <taxon>Bacillati</taxon>
        <taxon>Actinomycetota</taxon>
        <taxon>Actinomycetes</taxon>
        <taxon>Streptosporangiales</taxon>
        <taxon>Thermomonosporaceae</taxon>
        <taxon>Actinocorallia</taxon>
    </lineage>
</organism>
<evidence type="ECO:0000313" key="2">
    <source>
        <dbReference type="EMBL" id="ROO89578.1"/>
    </source>
</evidence>
<dbReference type="InterPro" id="IPR010982">
    <property type="entry name" value="Lambda_DNA-bd_dom_sf"/>
</dbReference>
<dbReference type="AlphaFoldDB" id="A0A3N1D922"/>